<evidence type="ECO:0000313" key="7">
    <source>
        <dbReference type="Proteomes" id="UP000479710"/>
    </source>
</evidence>
<dbReference type="AlphaFoldDB" id="A0A6G1F7T1"/>
<dbReference type="GO" id="GO:0006383">
    <property type="term" value="P:transcription by RNA polymerase III"/>
    <property type="evidence" value="ECO:0007669"/>
    <property type="project" value="InterPro"/>
</dbReference>
<evidence type="ECO:0000256" key="2">
    <source>
        <dbReference type="ARBA" id="ARBA00011038"/>
    </source>
</evidence>
<proteinExistence type="inferred from homology"/>
<evidence type="ECO:0000313" key="6">
    <source>
        <dbReference type="EMBL" id="KAF0932988.1"/>
    </source>
</evidence>
<dbReference type="InterPro" id="IPR036390">
    <property type="entry name" value="WH_DNA-bd_sf"/>
</dbReference>
<accession>A0A6G1F7T1</accession>
<keyword evidence="5" id="KW-0539">Nucleus</keyword>
<evidence type="ECO:0000256" key="5">
    <source>
        <dbReference type="ARBA" id="ARBA00023242"/>
    </source>
</evidence>
<keyword evidence="4" id="KW-0804">Transcription</keyword>
<evidence type="ECO:0000256" key="4">
    <source>
        <dbReference type="ARBA" id="ARBA00023163"/>
    </source>
</evidence>
<dbReference type="EMBL" id="SPHZ02000001">
    <property type="protein sequence ID" value="KAF0932988.1"/>
    <property type="molecule type" value="Genomic_DNA"/>
</dbReference>
<sequence>MGDKGTTQTDIWIKTGMPANTLTKHLCGLTKGILKVVNSVHKRAEKIYVDARIDPSLEITCGTWYRNG</sequence>
<dbReference type="Gene3D" id="1.10.10.10">
    <property type="entry name" value="Winged helix-like DNA-binding domain superfamily/Winged helix DNA-binding domain"/>
    <property type="match status" value="1"/>
</dbReference>
<dbReference type="OrthoDB" id="613763at2759"/>
<name>A0A6G1F7T1_9ORYZ</name>
<evidence type="ECO:0000256" key="3">
    <source>
        <dbReference type="ARBA" id="ARBA00022478"/>
    </source>
</evidence>
<keyword evidence="3" id="KW-0240">DNA-directed RNA polymerase</keyword>
<dbReference type="PANTHER" id="PTHR12780">
    <property type="entry name" value="RNA POLYMERASE III DNA DIRECTED , 39KD SUBUNIT-RELATED"/>
    <property type="match status" value="1"/>
</dbReference>
<keyword evidence="7" id="KW-1185">Reference proteome</keyword>
<dbReference type="InterPro" id="IPR016049">
    <property type="entry name" value="RNA_pol_Rpc34-like"/>
</dbReference>
<dbReference type="InterPro" id="IPR007832">
    <property type="entry name" value="RNA_pol_Rpc34"/>
</dbReference>
<comment type="caution">
    <text evidence="6">The sequence shown here is derived from an EMBL/GenBank/DDBJ whole genome shotgun (WGS) entry which is preliminary data.</text>
</comment>
<gene>
    <name evidence="6" type="ORF">E2562_013635</name>
</gene>
<dbReference type="Pfam" id="PF05158">
    <property type="entry name" value="RNA_pol_Rpc34"/>
    <property type="match status" value="1"/>
</dbReference>
<protein>
    <submittedName>
        <fullName evidence="6">Uncharacterized protein</fullName>
    </submittedName>
</protein>
<evidence type="ECO:0000256" key="1">
    <source>
        <dbReference type="ARBA" id="ARBA00004123"/>
    </source>
</evidence>
<dbReference type="GO" id="GO:0005666">
    <property type="term" value="C:RNA polymerase III complex"/>
    <property type="evidence" value="ECO:0007669"/>
    <property type="project" value="InterPro"/>
</dbReference>
<reference evidence="6 7" key="1">
    <citation type="submission" date="2019-11" db="EMBL/GenBank/DDBJ databases">
        <title>Whole genome sequence of Oryza granulata.</title>
        <authorList>
            <person name="Li W."/>
        </authorList>
    </citation>
    <scope>NUCLEOTIDE SEQUENCE [LARGE SCALE GENOMIC DNA]</scope>
    <source>
        <strain evidence="7">cv. Menghai</strain>
        <tissue evidence="6">Leaf</tissue>
    </source>
</reference>
<dbReference type="InterPro" id="IPR036388">
    <property type="entry name" value="WH-like_DNA-bd_sf"/>
</dbReference>
<dbReference type="SUPFAM" id="SSF46785">
    <property type="entry name" value="Winged helix' DNA-binding domain"/>
    <property type="match status" value="1"/>
</dbReference>
<comment type="subcellular location">
    <subcellularLocation>
        <location evidence="1">Nucleus</location>
    </subcellularLocation>
</comment>
<dbReference type="Proteomes" id="UP000479710">
    <property type="component" value="Unassembled WGS sequence"/>
</dbReference>
<organism evidence="6 7">
    <name type="scientific">Oryza meyeriana var. granulata</name>
    <dbReference type="NCBI Taxonomy" id="110450"/>
    <lineage>
        <taxon>Eukaryota</taxon>
        <taxon>Viridiplantae</taxon>
        <taxon>Streptophyta</taxon>
        <taxon>Embryophyta</taxon>
        <taxon>Tracheophyta</taxon>
        <taxon>Spermatophyta</taxon>
        <taxon>Magnoliopsida</taxon>
        <taxon>Liliopsida</taxon>
        <taxon>Poales</taxon>
        <taxon>Poaceae</taxon>
        <taxon>BOP clade</taxon>
        <taxon>Oryzoideae</taxon>
        <taxon>Oryzeae</taxon>
        <taxon>Oryzinae</taxon>
        <taxon>Oryza</taxon>
        <taxon>Oryza meyeriana</taxon>
    </lineage>
</organism>
<comment type="similarity">
    <text evidence="2">Belongs to the eukaryotic RPC34/RPC39 RNA polymerase subunit family.</text>
</comment>